<proteinExistence type="predicted"/>
<feature type="region of interest" description="Disordered" evidence="1">
    <location>
        <begin position="1"/>
        <end position="65"/>
    </location>
</feature>
<name>A0A2I2KN17_9ACTN</name>
<dbReference type="OrthoDB" id="3219938at2"/>
<evidence type="ECO:0000313" key="3">
    <source>
        <dbReference type="Proteomes" id="UP000234331"/>
    </source>
</evidence>
<reference evidence="2 3" key="1">
    <citation type="submission" date="2017-06" db="EMBL/GenBank/DDBJ databases">
        <authorList>
            <person name="Kim H.J."/>
            <person name="Triplett B.A."/>
        </authorList>
    </citation>
    <scope>NUCLEOTIDE SEQUENCE [LARGE SCALE GENOMIC DNA]</scope>
    <source>
        <strain evidence="2">FRACA_ARgP5</strain>
    </source>
</reference>
<evidence type="ECO:0000256" key="1">
    <source>
        <dbReference type="SAM" id="MobiDB-lite"/>
    </source>
</evidence>
<dbReference type="AlphaFoldDB" id="A0A2I2KN17"/>
<sequence>MNIITDGDRRGGVMGWDEQDLPDPIPGRCNAARRGEEPGRCRATAGRGTDHVGTGRCKHHGGRAPGGRLAAAREYAVDQYRRFGQPIAVTPTAALRDEVGRTAGLIATIEDEINRTIGSDGQPILVDTAGLHPGPAPLVALHHAERRHLVVAAKAAIDAGVEQAMTDLRDAYEARLFDVVDEVVADVARQLGQDPDSSLIVDAVTRALSRLAANEDRPALGGGAP</sequence>
<gene>
    <name evidence="2" type="ORF">FRACA_170021</name>
</gene>
<dbReference type="RefSeq" id="WP_101830972.1">
    <property type="nucleotide sequence ID" value="NZ_FZMO01000079.1"/>
</dbReference>
<dbReference type="Proteomes" id="UP000234331">
    <property type="component" value="Unassembled WGS sequence"/>
</dbReference>
<accession>A0A2I2KN17</accession>
<keyword evidence="3" id="KW-1185">Reference proteome</keyword>
<protein>
    <submittedName>
        <fullName evidence="2">Uncharacterized protein</fullName>
    </submittedName>
</protein>
<feature type="compositionally biased region" description="Basic and acidic residues" evidence="1">
    <location>
        <begin position="1"/>
        <end position="11"/>
    </location>
</feature>
<evidence type="ECO:0000313" key="2">
    <source>
        <dbReference type="EMBL" id="SNQ47061.1"/>
    </source>
</evidence>
<dbReference type="EMBL" id="FZMO01000079">
    <property type="protein sequence ID" value="SNQ47061.1"/>
    <property type="molecule type" value="Genomic_DNA"/>
</dbReference>
<organism evidence="2 3">
    <name type="scientific">Frankia canadensis</name>
    <dbReference type="NCBI Taxonomy" id="1836972"/>
    <lineage>
        <taxon>Bacteria</taxon>
        <taxon>Bacillati</taxon>
        <taxon>Actinomycetota</taxon>
        <taxon>Actinomycetes</taxon>
        <taxon>Frankiales</taxon>
        <taxon>Frankiaceae</taxon>
        <taxon>Frankia</taxon>
    </lineage>
</organism>